<evidence type="ECO:0000313" key="7">
    <source>
        <dbReference type="EMBL" id="HFC47124.1"/>
    </source>
</evidence>
<dbReference type="Pfam" id="PF00691">
    <property type="entry name" value="OmpA"/>
    <property type="match status" value="1"/>
</dbReference>
<dbReference type="PRINTS" id="PR01023">
    <property type="entry name" value="NAFLGMOTY"/>
</dbReference>
<feature type="chain" id="PRO_5031194450" evidence="5">
    <location>
        <begin position="22"/>
        <end position="218"/>
    </location>
</feature>
<sequence>MRRILISFVLLLVGIWLTSCAQPQTHTQKGATYGTAIGAAAGAVIGQAIGHDTKATLEGAAIGAAIGGLSGAAIGNYMDRQEEALRAAMAGSQAATVSRVQNVLEVTYKGDVLFDFNSSVIRPGAYPEIDRLARILKEYPQTRIRIEGHTDNIGSEEFNLRLSERRAMAVRDLLVSKGVSPSRITVIGYGESRPRASNDTAYGRQLNRRVEIYIEPMG</sequence>
<evidence type="ECO:0000256" key="1">
    <source>
        <dbReference type="ARBA" id="ARBA00004442"/>
    </source>
</evidence>
<keyword evidence="5" id="KW-0732">Signal</keyword>
<evidence type="ECO:0000256" key="3">
    <source>
        <dbReference type="ARBA" id="ARBA00023237"/>
    </source>
</evidence>
<dbReference type="EMBL" id="DRND01000359">
    <property type="protein sequence ID" value="HFC47124.1"/>
    <property type="molecule type" value="Genomic_DNA"/>
</dbReference>
<accession>A0A7V2SYU8</accession>
<evidence type="ECO:0000256" key="5">
    <source>
        <dbReference type="SAM" id="SignalP"/>
    </source>
</evidence>
<dbReference type="PROSITE" id="PS51123">
    <property type="entry name" value="OMPA_2"/>
    <property type="match status" value="1"/>
</dbReference>
<comment type="caution">
    <text evidence="7">The sequence shown here is derived from an EMBL/GenBank/DDBJ whole genome shotgun (WGS) entry which is preliminary data.</text>
</comment>
<name>A0A7V2SYU8_9BACT</name>
<evidence type="ECO:0000259" key="6">
    <source>
        <dbReference type="PROSITE" id="PS51123"/>
    </source>
</evidence>
<feature type="signal peptide" evidence="5">
    <location>
        <begin position="1"/>
        <end position="21"/>
    </location>
</feature>
<dbReference type="InterPro" id="IPR006690">
    <property type="entry name" value="OMPA-like_CS"/>
</dbReference>
<comment type="subcellular location">
    <subcellularLocation>
        <location evidence="1">Cell outer membrane</location>
    </subcellularLocation>
</comment>
<dbReference type="InterPro" id="IPR039567">
    <property type="entry name" value="Gly-zipper"/>
</dbReference>
<dbReference type="GO" id="GO:0009279">
    <property type="term" value="C:cell outer membrane"/>
    <property type="evidence" value="ECO:0007669"/>
    <property type="project" value="UniProtKB-SubCell"/>
</dbReference>
<gene>
    <name evidence="7" type="ORF">ENJ63_04500</name>
</gene>
<organism evidence="7">
    <name type="scientific">Dissulfuribacter thermophilus</name>
    <dbReference type="NCBI Taxonomy" id="1156395"/>
    <lineage>
        <taxon>Bacteria</taxon>
        <taxon>Pseudomonadati</taxon>
        <taxon>Thermodesulfobacteriota</taxon>
        <taxon>Dissulfuribacteria</taxon>
        <taxon>Dissulfuribacterales</taxon>
        <taxon>Dissulfuribacteraceae</taxon>
        <taxon>Dissulfuribacter</taxon>
    </lineage>
</organism>
<dbReference type="AlphaFoldDB" id="A0A7V2SYU8"/>
<feature type="domain" description="OmpA-like" evidence="6">
    <location>
        <begin position="101"/>
        <end position="218"/>
    </location>
</feature>
<keyword evidence="2 4" id="KW-0472">Membrane</keyword>
<dbReference type="Proteomes" id="UP000885797">
    <property type="component" value="Unassembled WGS sequence"/>
</dbReference>
<dbReference type="PROSITE" id="PS51257">
    <property type="entry name" value="PROKAR_LIPOPROTEIN"/>
    <property type="match status" value="1"/>
</dbReference>
<protein>
    <submittedName>
        <fullName evidence="7">OmpA family protein</fullName>
    </submittedName>
</protein>
<dbReference type="PANTHER" id="PTHR30329:SF21">
    <property type="entry name" value="LIPOPROTEIN YIAD-RELATED"/>
    <property type="match status" value="1"/>
</dbReference>
<dbReference type="PRINTS" id="PR01021">
    <property type="entry name" value="OMPADOMAIN"/>
</dbReference>
<proteinExistence type="predicted"/>
<dbReference type="SUPFAM" id="SSF103088">
    <property type="entry name" value="OmpA-like"/>
    <property type="match status" value="1"/>
</dbReference>
<dbReference type="CDD" id="cd07185">
    <property type="entry name" value="OmpA_C-like"/>
    <property type="match status" value="1"/>
</dbReference>
<reference evidence="7" key="1">
    <citation type="journal article" date="2020" name="mSystems">
        <title>Genome- and Community-Level Interaction Insights into Carbon Utilization and Element Cycling Functions of Hydrothermarchaeota in Hydrothermal Sediment.</title>
        <authorList>
            <person name="Zhou Z."/>
            <person name="Liu Y."/>
            <person name="Xu W."/>
            <person name="Pan J."/>
            <person name="Luo Z.H."/>
            <person name="Li M."/>
        </authorList>
    </citation>
    <scope>NUCLEOTIDE SEQUENCE [LARGE SCALE GENOMIC DNA]</scope>
    <source>
        <strain evidence="7">HyVt-503</strain>
    </source>
</reference>
<dbReference type="PROSITE" id="PS01068">
    <property type="entry name" value="OMPA_1"/>
    <property type="match status" value="1"/>
</dbReference>
<dbReference type="PANTHER" id="PTHR30329">
    <property type="entry name" value="STATOR ELEMENT OF FLAGELLAR MOTOR COMPLEX"/>
    <property type="match status" value="1"/>
</dbReference>
<dbReference type="InterPro" id="IPR050330">
    <property type="entry name" value="Bact_OuterMem_StrucFunc"/>
</dbReference>
<evidence type="ECO:0000256" key="2">
    <source>
        <dbReference type="ARBA" id="ARBA00023136"/>
    </source>
</evidence>
<dbReference type="InterPro" id="IPR006664">
    <property type="entry name" value="OMP_bac"/>
</dbReference>
<dbReference type="InterPro" id="IPR006665">
    <property type="entry name" value="OmpA-like"/>
</dbReference>
<evidence type="ECO:0000256" key="4">
    <source>
        <dbReference type="PROSITE-ProRule" id="PRU00473"/>
    </source>
</evidence>
<dbReference type="InterPro" id="IPR036737">
    <property type="entry name" value="OmpA-like_sf"/>
</dbReference>
<keyword evidence="3" id="KW-0998">Cell outer membrane</keyword>
<dbReference type="Pfam" id="PF13488">
    <property type="entry name" value="Gly-zipper_Omp"/>
    <property type="match status" value="1"/>
</dbReference>
<dbReference type="Gene3D" id="3.30.1330.60">
    <property type="entry name" value="OmpA-like domain"/>
    <property type="match status" value="1"/>
</dbReference>